<gene>
    <name evidence="1" type="ORF">Nepgr_007797</name>
</gene>
<reference evidence="1" key="1">
    <citation type="submission" date="2023-05" db="EMBL/GenBank/DDBJ databases">
        <title>Nepenthes gracilis genome sequencing.</title>
        <authorList>
            <person name="Fukushima K."/>
        </authorList>
    </citation>
    <scope>NUCLEOTIDE SEQUENCE</scope>
    <source>
        <strain evidence="1">SING2019-196</strain>
    </source>
</reference>
<protein>
    <submittedName>
        <fullName evidence="1">Uncharacterized protein</fullName>
    </submittedName>
</protein>
<comment type="caution">
    <text evidence="1">The sequence shown here is derived from an EMBL/GenBank/DDBJ whole genome shotgun (WGS) entry which is preliminary data.</text>
</comment>
<proteinExistence type="predicted"/>
<evidence type="ECO:0000313" key="2">
    <source>
        <dbReference type="Proteomes" id="UP001279734"/>
    </source>
</evidence>
<keyword evidence="2" id="KW-1185">Reference proteome</keyword>
<dbReference type="AlphaFoldDB" id="A0AAD3S8F1"/>
<organism evidence="1 2">
    <name type="scientific">Nepenthes gracilis</name>
    <name type="common">Slender pitcher plant</name>
    <dbReference type="NCBI Taxonomy" id="150966"/>
    <lineage>
        <taxon>Eukaryota</taxon>
        <taxon>Viridiplantae</taxon>
        <taxon>Streptophyta</taxon>
        <taxon>Embryophyta</taxon>
        <taxon>Tracheophyta</taxon>
        <taxon>Spermatophyta</taxon>
        <taxon>Magnoliopsida</taxon>
        <taxon>eudicotyledons</taxon>
        <taxon>Gunneridae</taxon>
        <taxon>Pentapetalae</taxon>
        <taxon>Caryophyllales</taxon>
        <taxon>Nepenthaceae</taxon>
        <taxon>Nepenthes</taxon>
    </lineage>
</organism>
<dbReference type="Proteomes" id="UP001279734">
    <property type="component" value="Unassembled WGS sequence"/>
</dbReference>
<accession>A0AAD3S8F1</accession>
<evidence type="ECO:0000313" key="1">
    <source>
        <dbReference type="EMBL" id="GMH05957.1"/>
    </source>
</evidence>
<name>A0AAD3S8F1_NEPGR</name>
<sequence length="264" mass="28229">MLGEKLMLYGLLLGQDSDFILAGSLLLDFAAELVSASVGDVVLATAIHSFYLMMTSRAYISASAEYKAKFCLLPDLACGGCRFGLRLDGLTDVDSFAGSIAVLREAGLALLTRHIMCRLGQEVAALDLQLNCRFFGKRIKCCDVSSQSSEEWNDEDIANDPMNYALRLLDASFAFALEGSPTKSYMEGSSKEPYCDIQVTNPLDKIGGFSGEALSDVDCQNLGNNGDLEGCSTRCDLVSTVKVSTLSLMTLSSGGQVSLAAFPV</sequence>
<dbReference type="EMBL" id="BSYO01000006">
    <property type="protein sequence ID" value="GMH05957.1"/>
    <property type="molecule type" value="Genomic_DNA"/>
</dbReference>